<name>A0A8X6QDK3_NEPPI</name>
<gene>
    <name evidence="1" type="primary">AVEN_33209_1</name>
    <name evidence="1" type="ORF">NPIL_332161</name>
</gene>
<reference evidence="1" key="1">
    <citation type="submission" date="2020-08" db="EMBL/GenBank/DDBJ databases">
        <title>Multicomponent nature underlies the extraordinary mechanical properties of spider dragline silk.</title>
        <authorList>
            <person name="Kono N."/>
            <person name="Nakamura H."/>
            <person name="Mori M."/>
            <person name="Yoshida Y."/>
            <person name="Ohtoshi R."/>
            <person name="Malay A.D."/>
            <person name="Moran D.A.P."/>
            <person name="Tomita M."/>
            <person name="Numata K."/>
            <person name="Arakawa K."/>
        </authorList>
    </citation>
    <scope>NUCLEOTIDE SEQUENCE</scope>
</reference>
<proteinExistence type="predicted"/>
<keyword evidence="2" id="KW-1185">Reference proteome</keyword>
<accession>A0A8X6QDK3</accession>
<organism evidence="1 2">
    <name type="scientific">Nephila pilipes</name>
    <name type="common">Giant wood spider</name>
    <name type="synonym">Nephila maculata</name>
    <dbReference type="NCBI Taxonomy" id="299642"/>
    <lineage>
        <taxon>Eukaryota</taxon>
        <taxon>Metazoa</taxon>
        <taxon>Ecdysozoa</taxon>
        <taxon>Arthropoda</taxon>
        <taxon>Chelicerata</taxon>
        <taxon>Arachnida</taxon>
        <taxon>Araneae</taxon>
        <taxon>Araneomorphae</taxon>
        <taxon>Entelegynae</taxon>
        <taxon>Araneoidea</taxon>
        <taxon>Nephilidae</taxon>
        <taxon>Nephila</taxon>
    </lineage>
</organism>
<dbReference type="AlphaFoldDB" id="A0A8X6QDK3"/>
<sequence>MSDNERLLIEDNSAIGSDSESEISLIDSGSYESSLLDFSSDEETEMLDDFNQVGNFYEIDTSNPPLAPLCFPFTAVDLKIDISHGTLPFLDIFFDDNLLEMIAVKIINMEIDLFETVNYKETAEQENGN</sequence>
<evidence type="ECO:0000313" key="1">
    <source>
        <dbReference type="EMBL" id="GFU12744.1"/>
    </source>
</evidence>
<dbReference type="Proteomes" id="UP000887013">
    <property type="component" value="Unassembled WGS sequence"/>
</dbReference>
<protein>
    <submittedName>
        <fullName evidence="1">Uncharacterized protein</fullName>
    </submittedName>
</protein>
<comment type="caution">
    <text evidence="1">The sequence shown here is derived from an EMBL/GenBank/DDBJ whole genome shotgun (WGS) entry which is preliminary data.</text>
</comment>
<evidence type="ECO:0000313" key="2">
    <source>
        <dbReference type="Proteomes" id="UP000887013"/>
    </source>
</evidence>
<dbReference type="EMBL" id="BMAW01078842">
    <property type="protein sequence ID" value="GFU12744.1"/>
    <property type="molecule type" value="Genomic_DNA"/>
</dbReference>